<gene>
    <name evidence="1" type="ORF">F0L74_23410</name>
</gene>
<evidence type="ECO:0000313" key="2">
    <source>
        <dbReference type="Proteomes" id="UP000324611"/>
    </source>
</evidence>
<reference evidence="1 2" key="1">
    <citation type="submission" date="2019-09" db="EMBL/GenBank/DDBJ databases">
        <title>Chitinophaga ginsengihumi sp. nov., isolated from soil of ginseng rhizosphere.</title>
        <authorList>
            <person name="Lee J."/>
        </authorList>
    </citation>
    <scope>NUCLEOTIDE SEQUENCE [LARGE SCALE GENOMIC DNA]</scope>
    <source>
        <strain evidence="1 2">BN140078</strain>
    </source>
</reference>
<dbReference type="EMBL" id="VUOC01000004">
    <property type="protein sequence ID" value="KAA2239157.1"/>
    <property type="molecule type" value="Genomic_DNA"/>
</dbReference>
<proteinExistence type="predicted"/>
<evidence type="ECO:0000313" key="1">
    <source>
        <dbReference type="EMBL" id="KAA2239157.1"/>
    </source>
</evidence>
<organism evidence="1 2">
    <name type="scientific">Chitinophaga agrisoli</name>
    <dbReference type="NCBI Taxonomy" id="2607653"/>
    <lineage>
        <taxon>Bacteria</taxon>
        <taxon>Pseudomonadati</taxon>
        <taxon>Bacteroidota</taxon>
        <taxon>Chitinophagia</taxon>
        <taxon>Chitinophagales</taxon>
        <taxon>Chitinophagaceae</taxon>
        <taxon>Chitinophaga</taxon>
    </lineage>
</organism>
<name>A0A5B2VLL1_9BACT</name>
<dbReference type="RefSeq" id="WP_149840336.1">
    <property type="nucleotide sequence ID" value="NZ_VUOC01000004.1"/>
</dbReference>
<accession>A0A5B2VLL1</accession>
<comment type="caution">
    <text evidence="1">The sequence shown here is derived from an EMBL/GenBank/DDBJ whole genome shotgun (WGS) entry which is preliminary data.</text>
</comment>
<sequence length="61" mass="6926">MENNQTYISELSEKVLKGVEKAIRKLVHENAALDKMMVIKDEDGNIKHVPAKDLLKNLPPQ</sequence>
<reference evidence="1 2" key="2">
    <citation type="submission" date="2019-09" db="EMBL/GenBank/DDBJ databases">
        <authorList>
            <person name="Jin C."/>
        </authorList>
    </citation>
    <scope>NUCLEOTIDE SEQUENCE [LARGE SCALE GENOMIC DNA]</scope>
    <source>
        <strain evidence="1 2">BN140078</strain>
    </source>
</reference>
<dbReference type="AlphaFoldDB" id="A0A5B2VLL1"/>
<protein>
    <submittedName>
        <fullName evidence="1">Uncharacterized protein</fullName>
    </submittedName>
</protein>
<dbReference type="Proteomes" id="UP000324611">
    <property type="component" value="Unassembled WGS sequence"/>
</dbReference>
<keyword evidence="2" id="KW-1185">Reference proteome</keyword>